<evidence type="ECO:0000256" key="3">
    <source>
        <dbReference type="ARBA" id="ARBA00022448"/>
    </source>
</evidence>
<protein>
    <submittedName>
        <fullName evidence="10">ABC transporter permease</fullName>
    </submittedName>
</protein>
<evidence type="ECO:0000256" key="6">
    <source>
        <dbReference type="ARBA" id="ARBA00022989"/>
    </source>
</evidence>
<sequence>MANATLAAQATGRPARAGLPSVYWLLLLPPIILIVFFYLVPLAQILTISFTEFDADAATAPLGNYSMLFVDEGIQRMLLRTAWVCVITTFLTVVLGYIVAYAMVNVGPRQRTLLMFGVLLTFWLSVLIRAFAWIILLRNRGIGYEAVDLFYQPLRDLGLVEGRLRLVRSETGVIIGMVHFMLPYAILPLFANMQGIDQRVLLAARGLGATASGTFWRVWVPLSFPGLIGALILVFVFSLGFFVTPALLGGGKVVMIAEYIWFSMEQTLRWGLATMLATTILVATLTLIVIMSRVVDLRTMYGAK</sequence>
<proteinExistence type="inferred from homology"/>
<feature type="transmembrane region" description="Helical" evidence="8">
    <location>
        <begin position="226"/>
        <end position="249"/>
    </location>
</feature>
<keyword evidence="11" id="KW-1185">Reference proteome</keyword>
<evidence type="ECO:0000256" key="5">
    <source>
        <dbReference type="ARBA" id="ARBA00022692"/>
    </source>
</evidence>
<feature type="transmembrane region" description="Helical" evidence="8">
    <location>
        <begin position="113"/>
        <end position="136"/>
    </location>
</feature>
<evidence type="ECO:0000256" key="7">
    <source>
        <dbReference type="ARBA" id="ARBA00023136"/>
    </source>
</evidence>
<dbReference type="InterPro" id="IPR000515">
    <property type="entry name" value="MetI-like"/>
</dbReference>
<feature type="transmembrane region" description="Helical" evidence="8">
    <location>
        <begin position="171"/>
        <end position="190"/>
    </location>
</feature>
<accession>A0A934ID13</accession>
<dbReference type="PROSITE" id="PS50928">
    <property type="entry name" value="ABC_TM1"/>
    <property type="match status" value="1"/>
</dbReference>
<evidence type="ECO:0000256" key="2">
    <source>
        <dbReference type="ARBA" id="ARBA00007069"/>
    </source>
</evidence>
<dbReference type="CDD" id="cd06261">
    <property type="entry name" value="TM_PBP2"/>
    <property type="match status" value="1"/>
</dbReference>
<organism evidence="10 11">
    <name type="scientific">Acuticoccus mangrovi</name>
    <dbReference type="NCBI Taxonomy" id="2796142"/>
    <lineage>
        <taxon>Bacteria</taxon>
        <taxon>Pseudomonadati</taxon>
        <taxon>Pseudomonadota</taxon>
        <taxon>Alphaproteobacteria</taxon>
        <taxon>Hyphomicrobiales</taxon>
        <taxon>Amorphaceae</taxon>
        <taxon>Acuticoccus</taxon>
    </lineage>
</organism>
<dbReference type="PANTHER" id="PTHR42929">
    <property type="entry name" value="INNER MEMBRANE ABC TRANSPORTER PERMEASE PROTEIN YDCU-RELATED-RELATED"/>
    <property type="match status" value="1"/>
</dbReference>
<feature type="transmembrane region" description="Helical" evidence="8">
    <location>
        <begin position="21"/>
        <end position="40"/>
    </location>
</feature>
<evidence type="ECO:0000259" key="9">
    <source>
        <dbReference type="PROSITE" id="PS50928"/>
    </source>
</evidence>
<dbReference type="GO" id="GO:0005886">
    <property type="term" value="C:plasma membrane"/>
    <property type="evidence" value="ECO:0007669"/>
    <property type="project" value="UniProtKB-SubCell"/>
</dbReference>
<dbReference type="Pfam" id="PF00528">
    <property type="entry name" value="BPD_transp_1"/>
    <property type="match status" value="1"/>
</dbReference>
<comment type="caution">
    <text evidence="10">The sequence shown here is derived from an EMBL/GenBank/DDBJ whole genome shotgun (WGS) entry which is preliminary data.</text>
</comment>
<feature type="transmembrane region" description="Helical" evidence="8">
    <location>
        <begin position="77"/>
        <end position="101"/>
    </location>
</feature>
<dbReference type="Proteomes" id="UP000609531">
    <property type="component" value="Unassembled WGS sequence"/>
</dbReference>
<dbReference type="GO" id="GO:0055085">
    <property type="term" value="P:transmembrane transport"/>
    <property type="evidence" value="ECO:0007669"/>
    <property type="project" value="InterPro"/>
</dbReference>
<keyword evidence="3 8" id="KW-0813">Transport</keyword>
<comment type="similarity">
    <text evidence="2">Belongs to the binding-protein-dependent transport system permease family. CysTW subfamily.</text>
</comment>
<name>A0A934ID13_9HYPH</name>
<reference evidence="10" key="1">
    <citation type="submission" date="2020-12" db="EMBL/GenBank/DDBJ databases">
        <title>Bacterial taxonomy.</title>
        <authorList>
            <person name="Pan X."/>
        </authorList>
    </citation>
    <scope>NUCLEOTIDE SEQUENCE</scope>
    <source>
        <strain evidence="10">B2012</strain>
    </source>
</reference>
<dbReference type="AlphaFoldDB" id="A0A934ID13"/>
<keyword evidence="5 8" id="KW-0812">Transmembrane</keyword>
<keyword evidence="7 8" id="KW-0472">Membrane</keyword>
<feature type="transmembrane region" description="Helical" evidence="8">
    <location>
        <begin position="270"/>
        <end position="291"/>
    </location>
</feature>
<dbReference type="PANTHER" id="PTHR42929:SF5">
    <property type="entry name" value="ABC TRANSPORTER PERMEASE PROTEIN"/>
    <property type="match status" value="1"/>
</dbReference>
<keyword evidence="4" id="KW-1003">Cell membrane</keyword>
<feature type="domain" description="ABC transmembrane type-1" evidence="9">
    <location>
        <begin position="78"/>
        <end position="291"/>
    </location>
</feature>
<dbReference type="Gene3D" id="1.10.3720.10">
    <property type="entry name" value="MetI-like"/>
    <property type="match status" value="1"/>
</dbReference>
<evidence type="ECO:0000313" key="10">
    <source>
        <dbReference type="EMBL" id="MBJ3774303.1"/>
    </source>
</evidence>
<gene>
    <name evidence="10" type="ORF">JCR33_01295</name>
</gene>
<dbReference type="InterPro" id="IPR035906">
    <property type="entry name" value="MetI-like_sf"/>
</dbReference>
<evidence type="ECO:0000256" key="1">
    <source>
        <dbReference type="ARBA" id="ARBA00004651"/>
    </source>
</evidence>
<dbReference type="RefSeq" id="WP_198880193.1">
    <property type="nucleotide sequence ID" value="NZ_JAEKJA010000001.1"/>
</dbReference>
<comment type="subcellular location">
    <subcellularLocation>
        <location evidence="1 8">Cell membrane</location>
        <topology evidence="1 8">Multi-pass membrane protein</topology>
    </subcellularLocation>
</comment>
<keyword evidence="6 8" id="KW-1133">Transmembrane helix</keyword>
<evidence type="ECO:0000256" key="4">
    <source>
        <dbReference type="ARBA" id="ARBA00022475"/>
    </source>
</evidence>
<evidence type="ECO:0000313" key="11">
    <source>
        <dbReference type="Proteomes" id="UP000609531"/>
    </source>
</evidence>
<dbReference type="EMBL" id="JAEKJA010000001">
    <property type="protein sequence ID" value="MBJ3774303.1"/>
    <property type="molecule type" value="Genomic_DNA"/>
</dbReference>
<evidence type="ECO:0000256" key="8">
    <source>
        <dbReference type="RuleBase" id="RU363032"/>
    </source>
</evidence>
<dbReference type="SUPFAM" id="SSF161098">
    <property type="entry name" value="MetI-like"/>
    <property type="match status" value="1"/>
</dbReference>